<sequence>MQRTVLITGCSTGLGNVTAKKFAKEGWNVIATMRKPNDSLEKEFPKQIKVAALDVTKPQTIRSAIDEGIKHFGTINAVINNAGYGFGAIFEATPIEDIRAIFETNVFGVINVLQAIIPYFREQGGGTIVNVSSSIGIVAAPLRAAYASTKFAVEGLTESLFYELESQNILVRLVEPGFMTTTNFMTSPAAQHADNEIPVPPSYKPYQSLFMTVQDAPPSGVADVNKVAEQIYTAACDKSDKLRYPAGPDAEMLIGIRWSKTDVDYMNEMYHFMGHSNWRNLVRDKK</sequence>
<dbReference type="InterPro" id="IPR002347">
    <property type="entry name" value="SDR_fam"/>
</dbReference>
<keyword evidence="2" id="KW-0560">Oxidoreductase</keyword>
<dbReference type="PANTHER" id="PTHR43976:SF16">
    <property type="entry name" value="SHORT-CHAIN DEHYDROGENASE_REDUCTASE FAMILY PROTEIN"/>
    <property type="match status" value="1"/>
</dbReference>
<proteinExistence type="inferred from homology"/>
<reference evidence="4 5" key="1">
    <citation type="submission" date="2020-08" db="EMBL/GenBank/DDBJ databases">
        <authorList>
            <person name="Liu C."/>
            <person name="Sun Q."/>
        </authorList>
    </citation>
    <scope>NUCLEOTIDE SEQUENCE [LARGE SCALE GENOMIC DNA]</scope>
    <source>
        <strain evidence="4 5">NSJ-62</strain>
    </source>
</reference>
<dbReference type="GO" id="GO:0016491">
    <property type="term" value="F:oxidoreductase activity"/>
    <property type="evidence" value="ECO:0007669"/>
    <property type="project" value="UniProtKB-KW"/>
</dbReference>
<dbReference type="InterPro" id="IPR051911">
    <property type="entry name" value="SDR_oxidoreductase"/>
</dbReference>
<dbReference type="KEGG" id="ohi:H8790_00570"/>
<name>A0A7G9B4V5_9FIRM</name>
<keyword evidence="5" id="KW-1185">Reference proteome</keyword>
<dbReference type="AlphaFoldDB" id="A0A7G9B4V5"/>
<accession>A0A7G9B4V5</accession>
<dbReference type="SUPFAM" id="SSF51735">
    <property type="entry name" value="NAD(P)-binding Rossmann-fold domains"/>
    <property type="match status" value="1"/>
</dbReference>
<dbReference type="Pfam" id="PF00106">
    <property type="entry name" value="adh_short"/>
    <property type="match status" value="1"/>
</dbReference>
<dbReference type="CDD" id="cd05374">
    <property type="entry name" value="17beta-HSD-like_SDR_c"/>
    <property type="match status" value="1"/>
</dbReference>
<dbReference type="InterPro" id="IPR036291">
    <property type="entry name" value="NAD(P)-bd_dom_sf"/>
</dbReference>
<evidence type="ECO:0000313" key="5">
    <source>
        <dbReference type="Proteomes" id="UP000515960"/>
    </source>
</evidence>
<comment type="similarity">
    <text evidence="1 3">Belongs to the short-chain dehydrogenases/reductases (SDR) family.</text>
</comment>
<protein>
    <submittedName>
        <fullName evidence="4">SDR family oxidoreductase</fullName>
    </submittedName>
</protein>
<organism evidence="4 5">
    <name type="scientific">Oscillibacter hominis</name>
    <dbReference type="NCBI Taxonomy" id="2763056"/>
    <lineage>
        <taxon>Bacteria</taxon>
        <taxon>Bacillati</taxon>
        <taxon>Bacillota</taxon>
        <taxon>Clostridia</taxon>
        <taxon>Eubacteriales</taxon>
        <taxon>Oscillospiraceae</taxon>
        <taxon>Oscillibacter</taxon>
    </lineage>
</organism>
<evidence type="ECO:0000313" key="4">
    <source>
        <dbReference type="EMBL" id="QNL44586.1"/>
    </source>
</evidence>
<dbReference type="EMBL" id="CP060490">
    <property type="protein sequence ID" value="QNL44586.1"/>
    <property type="molecule type" value="Genomic_DNA"/>
</dbReference>
<dbReference type="PRINTS" id="PR00081">
    <property type="entry name" value="GDHRDH"/>
</dbReference>
<evidence type="ECO:0000256" key="1">
    <source>
        <dbReference type="ARBA" id="ARBA00006484"/>
    </source>
</evidence>
<dbReference type="PANTHER" id="PTHR43976">
    <property type="entry name" value="SHORT CHAIN DEHYDROGENASE"/>
    <property type="match status" value="1"/>
</dbReference>
<evidence type="ECO:0000256" key="3">
    <source>
        <dbReference type="RuleBase" id="RU000363"/>
    </source>
</evidence>
<dbReference type="Gene3D" id="3.40.50.720">
    <property type="entry name" value="NAD(P)-binding Rossmann-like Domain"/>
    <property type="match status" value="1"/>
</dbReference>
<gene>
    <name evidence="4" type="ORF">H8790_00570</name>
</gene>
<dbReference type="RefSeq" id="WP_187333172.1">
    <property type="nucleotide sequence ID" value="NZ_CP060490.1"/>
</dbReference>
<dbReference type="Proteomes" id="UP000515960">
    <property type="component" value="Chromosome"/>
</dbReference>
<dbReference type="PRINTS" id="PR00080">
    <property type="entry name" value="SDRFAMILY"/>
</dbReference>
<evidence type="ECO:0000256" key="2">
    <source>
        <dbReference type="ARBA" id="ARBA00023002"/>
    </source>
</evidence>